<feature type="region of interest" description="Disordered" evidence="1">
    <location>
        <begin position="47"/>
        <end position="70"/>
    </location>
</feature>
<keyword evidence="3" id="KW-1185">Reference proteome</keyword>
<accession>A0A5N6D5L5</accession>
<reference evidence="2 3" key="1">
    <citation type="submission" date="2019-04" db="EMBL/GenBank/DDBJ databases">
        <title>Fungal friends and foes A comparative genomics study of 23 Aspergillus species from section Flavi.</title>
        <authorList>
            <consortium name="DOE Joint Genome Institute"/>
            <person name="Kjaerbolling I."/>
            <person name="Vesth T.C."/>
            <person name="Frisvad J.C."/>
            <person name="Nybo J.L."/>
            <person name="Theobald S."/>
            <person name="Kildgaard S."/>
            <person name="Petersen T.I."/>
            <person name="Kuo A."/>
            <person name="Sato A."/>
            <person name="Lyhne E.K."/>
            <person name="Kogle M.E."/>
            <person name="Wiebenga A."/>
            <person name="Kun R.S."/>
            <person name="Lubbers R.J."/>
            <person name="Makela M.R."/>
            <person name="Barry K."/>
            <person name="Chovatia M."/>
            <person name="Clum A."/>
            <person name="Daum C."/>
            <person name="Haridas S."/>
            <person name="He G."/>
            <person name="LaButti K."/>
            <person name="Lipzen A."/>
            <person name="Mondo S."/>
            <person name="Pangilinan J."/>
            <person name="Riley R."/>
            <person name="Salamov A."/>
            <person name="Simmons B.A."/>
            <person name="Magnuson J.K."/>
            <person name="Henrissat B."/>
            <person name="Mortensen U.H."/>
            <person name="Larsen T.O."/>
            <person name="De vries R.P."/>
            <person name="Grigoriev I.V."/>
            <person name="Machida M."/>
            <person name="Baker S.E."/>
            <person name="Andersen M.R."/>
        </authorList>
    </citation>
    <scope>NUCLEOTIDE SEQUENCE [LARGE SCALE GENOMIC DNA]</scope>
    <source>
        <strain evidence="2 3">CBS 117618</strain>
    </source>
</reference>
<gene>
    <name evidence="2" type="ORF">BDV34DRAFT_204719</name>
</gene>
<dbReference type="VEuPathDB" id="FungiDB:BDV34DRAFT_204719"/>
<dbReference type="EMBL" id="ML735043">
    <property type="protein sequence ID" value="KAB8200441.1"/>
    <property type="molecule type" value="Genomic_DNA"/>
</dbReference>
<dbReference type="AlphaFoldDB" id="A0A5N6D5L5"/>
<protein>
    <submittedName>
        <fullName evidence="2">Uncharacterized protein</fullName>
    </submittedName>
</protein>
<evidence type="ECO:0000313" key="2">
    <source>
        <dbReference type="EMBL" id="KAB8200441.1"/>
    </source>
</evidence>
<name>A0A5N6D5L5_ASPPA</name>
<proteinExistence type="predicted"/>
<evidence type="ECO:0000256" key="1">
    <source>
        <dbReference type="SAM" id="MobiDB-lite"/>
    </source>
</evidence>
<evidence type="ECO:0000313" key="3">
    <source>
        <dbReference type="Proteomes" id="UP000326532"/>
    </source>
</evidence>
<sequence length="70" mass="7854">MTRHDSPYSPTCSCATMIILYHSSFASLSAYDITNTACTRGKFSFTYGERRSYPNSTDPHGHQLPGSHRH</sequence>
<organism evidence="2 3">
    <name type="scientific">Aspergillus parasiticus</name>
    <dbReference type="NCBI Taxonomy" id="5067"/>
    <lineage>
        <taxon>Eukaryota</taxon>
        <taxon>Fungi</taxon>
        <taxon>Dikarya</taxon>
        <taxon>Ascomycota</taxon>
        <taxon>Pezizomycotina</taxon>
        <taxon>Eurotiomycetes</taxon>
        <taxon>Eurotiomycetidae</taxon>
        <taxon>Eurotiales</taxon>
        <taxon>Aspergillaceae</taxon>
        <taxon>Aspergillus</taxon>
        <taxon>Aspergillus subgen. Circumdati</taxon>
    </lineage>
</organism>
<dbReference type="Proteomes" id="UP000326532">
    <property type="component" value="Unassembled WGS sequence"/>
</dbReference>